<dbReference type="AlphaFoldDB" id="A0A5N6K8V0"/>
<comment type="caution">
    <text evidence="2">The sequence shown here is derived from an EMBL/GenBank/DDBJ whole genome shotgun (WGS) entry which is preliminary data.</text>
</comment>
<keyword evidence="3" id="KW-1185">Reference proteome</keyword>
<sequence length="124" mass="14444">MASSPPLPGIVALTYWEMANGIDWIGLDSRSGIGTGTRDQFEFNGRLQEKRINPSSLWLFYESRLEVLVEQYVLGDESTAQRNDKRNWWFKLMAKRLKTGTKTLNRREEEEEEEEEEITKVGLM</sequence>
<feature type="region of interest" description="Disordered" evidence="1">
    <location>
        <begin position="102"/>
        <end position="124"/>
    </location>
</feature>
<reference evidence="2 3" key="1">
    <citation type="submission" date="2019-06" db="EMBL/GenBank/DDBJ databases">
        <title>Genome Sequence of the Brown Rot Fungal Pathogen Monilinia laxa.</title>
        <authorList>
            <person name="De Miccolis Angelini R.M."/>
            <person name="Landi L."/>
            <person name="Abate D."/>
            <person name="Pollastro S."/>
            <person name="Romanazzi G."/>
            <person name="Faretra F."/>
        </authorList>
    </citation>
    <scope>NUCLEOTIDE SEQUENCE [LARGE SCALE GENOMIC DNA]</scope>
    <source>
        <strain evidence="2 3">Mlax316</strain>
    </source>
</reference>
<accession>A0A5N6K8V0</accession>
<dbReference type="Proteomes" id="UP000326757">
    <property type="component" value="Unassembled WGS sequence"/>
</dbReference>
<gene>
    <name evidence="2" type="ORF">EYC80_001293</name>
</gene>
<evidence type="ECO:0000313" key="2">
    <source>
        <dbReference type="EMBL" id="KAB8299197.1"/>
    </source>
</evidence>
<name>A0A5N6K8V0_MONLA</name>
<proteinExistence type="predicted"/>
<protein>
    <submittedName>
        <fullName evidence="2">Uncharacterized protein</fullName>
    </submittedName>
</protein>
<evidence type="ECO:0000256" key="1">
    <source>
        <dbReference type="SAM" id="MobiDB-lite"/>
    </source>
</evidence>
<organism evidence="2 3">
    <name type="scientific">Monilinia laxa</name>
    <name type="common">Brown rot fungus</name>
    <name type="synonym">Sclerotinia laxa</name>
    <dbReference type="NCBI Taxonomy" id="61186"/>
    <lineage>
        <taxon>Eukaryota</taxon>
        <taxon>Fungi</taxon>
        <taxon>Dikarya</taxon>
        <taxon>Ascomycota</taxon>
        <taxon>Pezizomycotina</taxon>
        <taxon>Leotiomycetes</taxon>
        <taxon>Helotiales</taxon>
        <taxon>Sclerotiniaceae</taxon>
        <taxon>Monilinia</taxon>
    </lineage>
</organism>
<evidence type="ECO:0000313" key="3">
    <source>
        <dbReference type="Proteomes" id="UP000326757"/>
    </source>
</evidence>
<dbReference type="EMBL" id="VIGI01000006">
    <property type="protein sequence ID" value="KAB8299197.1"/>
    <property type="molecule type" value="Genomic_DNA"/>
</dbReference>